<sequence length="177" mass="19058">MNDYKEKGFIASAGRFTVDRVHGGGSRKRTAEIHPSKTDGQDPSVHDRTTADGNDDVGDDVITGDDSASRARRRSTARRRKRRTPTRSGRHGELTGDQSQSGGDDRVDDGDGVPAVNGDDEGADEDGGGLATTTVTSPSSDDDRSVGGARLKRRRRRRRKVSRRGGATNGGGLRREW</sequence>
<feature type="compositionally biased region" description="Basic residues" evidence="1">
    <location>
        <begin position="70"/>
        <end position="89"/>
    </location>
</feature>
<feature type="compositionally biased region" description="Acidic residues" evidence="1">
    <location>
        <begin position="118"/>
        <end position="127"/>
    </location>
</feature>
<feature type="compositionally biased region" description="Gly residues" evidence="1">
    <location>
        <begin position="167"/>
        <end position="177"/>
    </location>
</feature>
<dbReference type="Proteomes" id="UP000817658">
    <property type="component" value="Chromosome 1"/>
</dbReference>
<feature type="compositionally biased region" description="Acidic residues" evidence="1">
    <location>
        <begin position="53"/>
        <end position="63"/>
    </location>
</feature>
<gene>
    <name evidence="2" type="primary">B1166B08.34</name>
</gene>
<evidence type="ECO:0000313" key="2">
    <source>
        <dbReference type="EMBL" id="BAC21475.1"/>
    </source>
</evidence>
<organism evidence="2">
    <name type="scientific">Oryza sativa subsp. japonica</name>
    <name type="common">Rice</name>
    <dbReference type="NCBI Taxonomy" id="39947"/>
    <lineage>
        <taxon>Eukaryota</taxon>
        <taxon>Viridiplantae</taxon>
        <taxon>Streptophyta</taxon>
        <taxon>Embryophyta</taxon>
        <taxon>Tracheophyta</taxon>
        <taxon>Spermatophyta</taxon>
        <taxon>Magnoliopsida</taxon>
        <taxon>Liliopsida</taxon>
        <taxon>Poales</taxon>
        <taxon>Poaceae</taxon>
        <taxon>BOP clade</taxon>
        <taxon>Oryzoideae</taxon>
        <taxon>Oryzeae</taxon>
        <taxon>Oryzinae</taxon>
        <taxon>Oryza</taxon>
        <taxon>Oryza sativa</taxon>
    </lineage>
</organism>
<protein>
    <recommendedName>
        <fullName evidence="3">Retrotransposon protein, putative, unclassified</fullName>
    </recommendedName>
</protein>
<name>Q8GSW7_ORYSJ</name>
<feature type="region of interest" description="Disordered" evidence="1">
    <location>
        <begin position="1"/>
        <end position="177"/>
    </location>
</feature>
<dbReference type="AlphaFoldDB" id="Q8GSW7"/>
<evidence type="ECO:0000256" key="1">
    <source>
        <dbReference type="SAM" id="MobiDB-lite"/>
    </source>
</evidence>
<evidence type="ECO:0008006" key="3">
    <source>
        <dbReference type="Google" id="ProtNLM"/>
    </source>
</evidence>
<proteinExistence type="predicted"/>
<feature type="compositionally biased region" description="Basic and acidic residues" evidence="1">
    <location>
        <begin position="29"/>
        <end position="50"/>
    </location>
</feature>
<reference evidence="2" key="1">
    <citation type="journal article" date="2002" name="Nature">
        <title>The genome sequence and structure of rice chromosome 1.</title>
        <authorList>
            <person name="Sasaki T."/>
            <person name="Matsumoto T."/>
            <person name="Yamamoto K."/>
            <person name="Sakata K."/>
            <person name="Baba T."/>
            <person name="Katayose Y."/>
            <person name="Wu J."/>
            <person name="Niimura Y."/>
            <person name="Cheng Z."/>
            <person name="Nagamura Y."/>
            <person name="Antonio B.A."/>
            <person name="Kanamori H."/>
            <person name="Hosokawa S."/>
            <person name="Masukawa M."/>
            <person name="Arikawa K."/>
            <person name="Chiden Y."/>
            <person name="Hayashi M."/>
            <person name="Okamoto M."/>
            <person name="Ando T."/>
            <person name="Aoki H."/>
            <person name="Arita K."/>
            <person name="Hamada M."/>
            <person name="Harada C."/>
            <person name="Hijishita S."/>
            <person name="Honda M."/>
            <person name="Ichikawa Y."/>
            <person name="Idonuma A."/>
            <person name="Iijima M."/>
            <person name="Ikeda M."/>
            <person name="Ikeno M."/>
            <person name="Itoh S."/>
            <person name="Itoh T."/>
            <person name="Itoh Y."/>
            <person name="Itoh Y."/>
            <person name="Iwabuchi A."/>
            <person name="Kamiya K."/>
            <person name="Karasawa W."/>
            <person name="Katagiri S."/>
            <person name="Kikuta A."/>
            <person name="Kobayashi N."/>
            <person name="Kono I."/>
            <person name="Machita K."/>
            <person name="Maehara T."/>
            <person name="Mizuno H."/>
            <person name="Mizubayashi T."/>
            <person name="Mukai Y."/>
            <person name="Nagasaki H."/>
            <person name="Nakashima M."/>
            <person name="Nakama Y."/>
            <person name="Nakamichi Y."/>
            <person name="Nakamura M."/>
            <person name="Namiki N."/>
            <person name="Negishi M."/>
            <person name="Ohta I."/>
            <person name="Ono N."/>
            <person name="Saji S."/>
            <person name="Sakai K."/>
            <person name="Shibata M."/>
            <person name="Shimokawa T."/>
            <person name="Shomura A."/>
            <person name="Song J."/>
            <person name="Takazaki Y."/>
            <person name="Terasawa K."/>
            <person name="Tsuji K."/>
            <person name="Waki K."/>
            <person name="Yamagata H."/>
            <person name="Yamane H."/>
            <person name="Yoshiki S."/>
            <person name="Yoshihara R."/>
            <person name="Yukawa K."/>
            <person name="Zhong H."/>
            <person name="Iwama H."/>
            <person name="Endo T."/>
            <person name="Ito H."/>
            <person name="Hahn J.H."/>
            <person name="Kim H.I."/>
            <person name="Eun M.Y."/>
            <person name="Yano M."/>
            <person name="Jiang J."/>
            <person name="Gojobori T."/>
        </authorList>
    </citation>
    <scope>NUCLEOTIDE SEQUENCE [LARGE SCALE GENOMIC DNA]</scope>
</reference>
<accession>Q8GSW7</accession>
<feature type="compositionally biased region" description="Basic residues" evidence="1">
    <location>
        <begin position="150"/>
        <end position="163"/>
    </location>
</feature>
<dbReference type="EMBL" id="AP004360">
    <property type="protein sequence ID" value="BAC21475.1"/>
    <property type="molecule type" value="Genomic_DNA"/>
</dbReference>